<dbReference type="PANTHER" id="PTHR45649:SF6">
    <property type="entry name" value="GABA-SPECIFIC PERMEASE"/>
    <property type="match status" value="1"/>
</dbReference>
<evidence type="ECO:0000313" key="9">
    <source>
        <dbReference type="Proteomes" id="UP000019375"/>
    </source>
</evidence>
<protein>
    <submittedName>
        <fullName evidence="8">ZYBA0S13-01640g1_1</fullName>
    </submittedName>
</protein>
<organism evidence="8 9">
    <name type="scientific">Zygosaccharomyces bailii (strain CLIB 213 / ATCC 58445 / CBS 680 / BCRC 21525 / NBRC 1098 / NCYC 1416 / NRRL Y-2227)</name>
    <dbReference type="NCBI Taxonomy" id="1333698"/>
    <lineage>
        <taxon>Eukaryota</taxon>
        <taxon>Fungi</taxon>
        <taxon>Dikarya</taxon>
        <taxon>Ascomycota</taxon>
        <taxon>Saccharomycotina</taxon>
        <taxon>Saccharomycetes</taxon>
        <taxon>Saccharomycetales</taxon>
        <taxon>Saccharomycetaceae</taxon>
        <taxon>Zygosaccharomyces</taxon>
    </lineage>
</organism>
<keyword evidence="9" id="KW-1185">Reference proteome</keyword>
<evidence type="ECO:0000256" key="1">
    <source>
        <dbReference type="ARBA" id="ARBA00004141"/>
    </source>
</evidence>
<dbReference type="GO" id="GO:0016020">
    <property type="term" value="C:membrane"/>
    <property type="evidence" value="ECO:0007669"/>
    <property type="project" value="UniProtKB-SubCell"/>
</dbReference>
<keyword evidence="5 7" id="KW-0472">Membrane</keyword>
<gene>
    <name evidence="8" type="ORF">BN860_01640g</name>
</gene>
<feature type="transmembrane region" description="Helical" evidence="7">
    <location>
        <begin position="195"/>
        <end position="220"/>
    </location>
</feature>
<reference evidence="9" key="1">
    <citation type="journal article" date="2013" name="Genome Announc.">
        <title>Genome sequence of the food spoilage yeast Zygosaccharomyces bailii CLIB 213(T).</title>
        <authorList>
            <person name="Galeote V."/>
            <person name="Bigey F."/>
            <person name="Devillers H."/>
            <person name="Neuveglise C."/>
            <person name="Dequin S."/>
        </authorList>
    </citation>
    <scope>NUCLEOTIDE SEQUENCE [LARGE SCALE GENOMIC DNA]</scope>
    <source>
        <strain evidence="9">CLIB 213 / ATCC 58445 / CBS 680 / CCRC 21525 / NBRC 1098 / NCYC 1416 / NRRL Y-2227</strain>
    </source>
</reference>
<comment type="similarity">
    <text evidence="6">Belongs to the amino acid-polyamine-organocation (APC) superfamily. Amino acid/choline transporter (ACT) (TC 2.A.3.4) family.</text>
</comment>
<dbReference type="InterPro" id="IPR002293">
    <property type="entry name" value="AA/rel_permease1"/>
</dbReference>
<dbReference type="Proteomes" id="UP000019375">
    <property type="component" value="Unassembled WGS sequence"/>
</dbReference>
<feature type="transmembrane region" description="Helical" evidence="7">
    <location>
        <begin position="362"/>
        <end position="388"/>
    </location>
</feature>
<feature type="transmembrane region" description="Helical" evidence="7">
    <location>
        <begin position="227"/>
        <end position="245"/>
    </location>
</feature>
<evidence type="ECO:0000256" key="4">
    <source>
        <dbReference type="ARBA" id="ARBA00022989"/>
    </source>
</evidence>
<feature type="transmembrane region" description="Helical" evidence="7">
    <location>
        <begin position="305"/>
        <end position="330"/>
    </location>
</feature>
<dbReference type="PROSITE" id="PS00218">
    <property type="entry name" value="AMINO_ACID_PERMEASE_1"/>
    <property type="match status" value="1"/>
</dbReference>
<feature type="transmembrane region" description="Helical" evidence="7">
    <location>
        <begin position="150"/>
        <end position="175"/>
    </location>
</feature>
<feature type="transmembrane region" description="Helical" evidence="7">
    <location>
        <begin position="511"/>
        <end position="531"/>
    </location>
</feature>
<dbReference type="PIRSF" id="PIRSF006060">
    <property type="entry name" value="AA_transporter"/>
    <property type="match status" value="1"/>
</dbReference>
<feature type="transmembrane region" description="Helical" evidence="7">
    <location>
        <begin position="481"/>
        <end position="499"/>
    </location>
</feature>
<dbReference type="OrthoDB" id="4476201at2759"/>
<dbReference type="Pfam" id="PF13520">
    <property type="entry name" value="AA_permease_2"/>
    <property type="match status" value="1"/>
</dbReference>
<evidence type="ECO:0000256" key="5">
    <source>
        <dbReference type="ARBA" id="ARBA00023136"/>
    </source>
</evidence>
<evidence type="ECO:0000256" key="7">
    <source>
        <dbReference type="SAM" id="Phobius"/>
    </source>
</evidence>
<feature type="transmembrane region" description="Helical" evidence="7">
    <location>
        <begin position="70"/>
        <end position="90"/>
    </location>
</feature>
<keyword evidence="2" id="KW-0813">Transport</keyword>
<dbReference type="PANTHER" id="PTHR45649">
    <property type="entry name" value="AMINO-ACID PERMEASE BAT1"/>
    <property type="match status" value="1"/>
</dbReference>
<proteinExistence type="inferred from homology"/>
<keyword evidence="3 7" id="KW-0812">Transmembrane</keyword>
<feature type="transmembrane region" description="Helical" evidence="7">
    <location>
        <begin position="438"/>
        <end position="460"/>
    </location>
</feature>
<feature type="transmembrane region" description="Helical" evidence="7">
    <location>
        <begin position="105"/>
        <end position="138"/>
    </location>
</feature>
<evidence type="ECO:0000256" key="6">
    <source>
        <dbReference type="ARBA" id="ARBA00061200"/>
    </source>
</evidence>
<evidence type="ECO:0000313" key="8">
    <source>
        <dbReference type="EMBL" id="CDF91702.1"/>
    </source>
</evidence>
<dbReference type="GO" id="GO:0015101">
    <property type="term" value="F:organic cation transmembrane transporter activity"/>
    <property type="evidence" value="ECO:0007669"/>
    <property type="project" value="UniProtKB-ARBA"/>
</dbReference>
<feature type="transmembrane region" description="Helical" evidence="7">
    <location>
        <begin position="409"/>
        <end position="432"/>
    </location>
</feature>
<feature type="transmembrane region" description="Helical" evidence="7">
    <location>
        <begin position="271"/>
        <end position="293"/>
    </location>
</feature>
<comment type="subcellular location">
    <subcellularLocation>
        <location evidence="1">Membrane</location>
        <topology evidence="1">Multi-pass membrane protein</topology>
    </subcellularLocation>
</comment>
<sequence>MSDSKSLRISPVPSVGKGDTVEVYASAGNIRSIHSRTGAGEVNYIDASKSTDDNQLLAEIGYKPELKRQFSTLQVFGIAFSIMGLLPSIASELDDGLAGGPVSTVWGWFIAGFFIFLIGVTMAENASAIPTAGGLYYWTYHYAPEGHKAAISYVIGIGNSLALAAGVCSIDYGFAEEVLAAVIVAKDGNYDITQGKMYGVFAGCVVLMIFFTCLSSGWLAKMQSLSIYSNLFIIVLFLIAVPIGTKVNRGGFNGGRFIFAKYDNMSDWNDGWQFCLAGFTPIVWTVSSFDSCVHQSEEAKDASKAVPIGIMGSIFVCWVLGWIINIVVLACMEPDIDHVVNSSYQLGMAQVIYDSLGKNWTIAFLALMAFCQFLMGASSLTAASRQVWAFARDDGMPFSKILKKVDPKFCVPYNSVAFSGALSLAIGLLILIDDAATNALFSLSIAGNYLAWCVPTFLRLTYGRDVFKPGPFYLGKFWSPIINWITVLFMSFIIIMVMFPAQQHQINKDNMNYACVIGPGTWLLSLIYYWVYKKKEYKGPRSNLSDDEYAEAVGPAVLDDILSSVETEGFKTV</sequence>
<dbReference type="GO" id="GO:0006865">
    <property type="term" value="P:amino acid transport"/>
    <property type="evidence" value="ECO:0007669"/>
    <property type="project" value="InterPro"/>
</dbReference>
<dbReference type="InterPro" id="IPR004840">
    <property type="entry name" value="Amino_acid_permease_CS"/>
</dbReference>
<evidence type="ECO:0000256" key="3">
    <source>
        <dbReference type="ARBA" id="ARBA00022692"/>
    </source>
</evidence>
<dbReference type="AlphaFoldDB" id="A0A8J2TAU5"/>
<dbReference type="FunFam" id="1.20.1740.10:FF:000046">
    <property type="entry name" value="Amino-acid permease, putative"/>
    <property type="match status" value="1"/>
</dbReference>
<accession>A0A8J2TAU5</accession>
<dbReference type="EMBL" id="HG316466">
    <property type="protein sequence ID" value="CDF91702.1"/>
    <property type="molecule type" value="Genomic_DNA"/>
</dbReference>
<keyword evidence="4 7" id="KW-1133">Transmembrane helix</keyword>
<dbReference type="Gene3D" id="1.20.1740.10">
    <property type="entry name" value="Amino acid/polyamine transporter I"/>
    <property type="match status" value="1"/>
</dbReference>
<evidence type="ECO:0000256" key="2">
    <source>
        <dbReference type="ARBA" id="ARBA00022448"/>
    </source>
</evidence>
<name>A0A8J2TAU5_ZYGB2</name>